<evidence type="ECO:0000259" key="5">
    <source>
        <dbReference type="Pfam" id="PF02576"/>
    </source>
</evidence>
<dbReference type="CDD" id="cd01734">
    <property type="entry name" value="YlxS_C"/>
    <property type="match status" value="1"/>
</dbReference>
<evidence type="ECO:0000256" key="2">
    <source>
        <dbReference type="ARBA" id="ARBA00022517"/>
    </source>
</evidence>
<feature type="domain" description="Ribosome maturation factor RimP N-terminal" evidence="5">
    <location>
        <begin position="9"/>
        <end position="80"/>
    </location>
</feature>
<evidence type="ECO:0000313" key="8">
    <source>
        <dbReference type="Proteomes" id="UP000696931"/>
    </source>
</evidence>
<dbReference type="PANTHER" id="PTHR33867">
    <property type="entry name" value="RIBOSOME MATURATION FACTOR RIMP"/>
    <property type="match status" value="1"/>
</dbReference>
<feature type="compositionally biased region" description="Basic residues" evidence="4">
    <location>
        <begin position="162"/>
        <end position="175"/>
    </location>
</feature>
<comment type="similarity">
    <text evidence="3">Belongs to the RimP family.</text>
</comment>
<dbReference type="PANTHER" id="PTHR33867:SF1">
    <property type="entry name" value="RIBOSOME MATURATION FACTOR RIMP"/>
    <property type="match status" value="1"/>
</dbReference>
<keyword evidence="1 3" id="KW-0963">Cytoplasm</keyword>
<evidence type="ECO:0000256" key="3">
    <source>
        <dbReference type="HAMAP-Rule" id="MF_01077"/>
    </source>
</evidence>
<dbReference type="FunFam" id="3.30.300.70:FF:000001">
    <property type="entry name" value="Ribosome maturation factor RimP"/>
    <property type="match status" value="1"/>
</dbReference>
<dbReference type="InterPro" id="IPR035956">
    <property type="entry name" value="RimP_N_sf"/>
</dbReference>
<proteinExistence type="inferred from homology"/>
<dbReference type="InterPro" id="IPR028989">
    <property type="entry name" value="RimP_N"/>
</dbReference>
<dbReference type="Pfam" id="PF17384">
    <property type="entry name" value="DUF150_C"/>
    <property type="match status" value="1"/>
</dbReference>
<keyword evidence="2 3" id="KW-0690">Ribosome biogenesis</keyword>
<dbReference type="EMBL" id="JACRIW010000092">
    <property type="protein sequence ID" value="MBI5170417.1"/>
    <property type="molecule type" value="Genomic_DNA"/>
</dbReference>
<comment type="function">
    <text evidence="3">Required for maturation of 30S ribosomal subunits.</text>
</comment>
<reference evidence="7" key="1">
    <citation type="submission" date="2020-07" db="EMBL/GenBank/DDBJ databases">
        <title>Huge and variable diversity of episymbiotic CPR bacteria and DPANN archaea in groundwater ecosystems.</title>
        <authorList>
            <person name="He C.Y."/>
            <person name="Keren R."/>
            <person name="Whittaker M."/>
            <person name="Farag I.F."/>
            <person name="Doudna J."/>
            <person name="Cate J.H.D."/>
            <person name="Banfield J.F."/>
        </authorList>
    </citation>
    <scope>NUCLEOTIDE SEQUENCE</scope>
    <source>
        <strain evidence="7">NC_groundwater_1813_Pr3_B-0.1um_71_17</strain>
    </source>
</reference>
<evidence type="ECO:0000256" key="1">
    <source>
        <dbReference type="ARBA" id="ARBA00022490"/>
    </source>
</evidence>
<dbReference type="InterPro" id="IPR028998">
    <property type="entry name" value="RimP_C"/>
</dbReference>
<dbReference type="InterPro" id="IPR003728">
    <property type="entry name" value="Ribosome_maturation_RimP"/>
</dbReference>
<dbReference type="GO" id="GO:0005829">
    <property type="term" value="C:cytosol"/>
    <property type="evidence" value="ECO:0007669"/>
    <property type="project" value="TreeGrafter"/>
</dbReference>
<dbReference type="AlphaFoldDB" id="A0A933SD91"/>
<organism evidence="7 8">
    <name type="scientific">Eiseniibacteriota bacterium</name>
    <dbReference type="NCBI Taxonomy" id="2212470"/>
    <lineage>
        <taxon>Bacteria</taxon>
        <taxon>Candidatus Eiseniibacteriota</taxon>
    </lineage>
</organism>
<comment type="caution">
    <text evidence="7">The sequence shown here is derived from an EMBL/GenBank/DDBJ whole genome shotgun (WGS) entry which is preliminary data.</text>
</comment>
<dbReference type="Pfam" id="PF02576">
    <property type="entry name" value="RimP_N"/>
    <property type="match status" value="1"/>
</dbReference>
<feature type="domain" description="Ribosome maturation factor RimP C-terminal" evidence="6">
    <location>
        <begin position="84"/>
        <end position="147"/>
    </location>
</feature>
<dbReference type="Proteomes" id="UP000696931">
    <property type="component" value="Unassembled WGS sequence"/>
</dbReference>
<dbReference type="HAMAP" id="MF_01077">
    <property type="entry name" value="RimP"/>
    <property type="match status" value="1"/>
</dbReference>
<accession>A0A933SD91</accession>
<evidence type="ECO:0000313" key="7">
    <source>
        <dbReference type="EMBL" id="MBI5170417.1"/>
    </source>
</evidence>
<dbReference type="Gene3D" id="2.30.30.180">
    <property type="entry name" value="Ribosome maturation factor RimP, C-terminal domain"/>
    <property type="match status" value="1"/>
</dbReference>
<evidence type="ECO:0000259" key="6">
    <source>
        <dbReference type="Pfam" id="PF17384"/>
    </source>
</evidence>
<dbReference type="GO" id="GO:0006412">
    <property type="term" value="P:translation"/>
    <property type="evidence" value="ECO:0007669"/>
    <property type="project" value="TreeGrafter"/>
</dbReference>
<dbReference type="GO" id="GO:0000028">
    <property type="term" value="P:ribosomal small subunit assembly"/>
    <property type="evidence" value="ECO:0007669"/>
    <property type="project" value="TreeGrafter"/>
</dbReference>
<sequence>MREEVRQLASPLAEEDGYELVDVEMASAGRHRIIRVFLDKPGGVSVGDCARFSRRLSDCLDMNQTIPGSYHLEVSSPGLDRPIRTLEHVQRFAGQRVSLATHEPREGRRRWEGVLLALGDDRVGVRTEDNEEHGFEWAEVKSARLVVDPWEGLRNTTGRTAAKPKSRPKPRGGAR</sequence>
<dbReference type="SUPFAM" id="SSF75420">
    <property type="entry name" value="YhbC-like, N-terminal domain"/>
    <property type="match status" value="1"/>
</dbReference>
<dbReference type="InterPro" id="IPR036847">
    <property type="entry name" value="RimP_C_sf"/>
</dbReference>
<dbReference type="SUPFAM" id="SSF74942">
    <property type="entry name" value="YhbC-like, C-terminal domain"/>
    <property type="match status" value="1"/>
</dbReference>
<comment type="subcellular location">
    <subcellularLocation>
        <location evidence="3">Cytoplasm</location>
    </subcellularLocation>
</comment>
<dbReference type="Gene3D" id="3.30.300.70">
    <property type="entry name" value="RimP-like superfamily, N-terminal"/>
    <property type="match status" value="1"/>
</dbReference>
<protein>
    <recommendedName>
        <fullName evidence="3">Ribosome maturation factor RimP</fullName>
    </recommendedName>
</protein>
<feature type="region of interest" description="Disordered" evidence="4">
    <location>
        <begin position="151"/>
        <end position="175"/>
    </location>
</feature>
<evidence type="ECO:0000256" key="4">
    <source>
        <dbReference type="SAM" id="MobiDB-lite"/>
    </source>
</evidence>
<name>A0A933SD91_UNCEI</name>
<gene>
    <name evidence="3" type="primary">rimP</name>
    <name evidence="7" type="ORF">HZA61_13085</name>
</gene>